<accession>A0A212D7I0</accession>
<reference evidence="2 3" key="1">
    <citation type="journal article" date="2018" name="Mol. Genet. Genomics">
        <title>The red deer Cervus elaphus genome CerEla1.0: sequencing, annotating, genes, and chromosomes.</title>
        <authorList>
            <person name="Bana N.A."/>
            <person name="Nyiri A."/>
            <person name="Nagy J."/>
            <person name="Frank K."/>
            <person name="Nagy T."/>
            <person name="Steger V."/>
            <person name="Schiller M."/>
            <person name="Lakatos P."/>
            <person name="Sugar L."/>
            <person name="Horn P."/>
            <person name="Barta E."/>
            <person name="Orosz L."/>
        </authorList>
    </citation>
    <scope>NUCLEOTIDE SEQUENCE [LARGE SCALE GENOMIC DNA]</scope>
    <source>
        <strain evidence="2">Hungarian</strain>
    </source>
</reference>
<feature type="non-terminal residue" evidence="2">
    <location>
        <position position="221"/>
    </location>
</feature>
<comment type="caution">
    <text evidence="2">The sequence shown here is derived from an EMBL/GenBank/DDBJ whole genome shotgun (WGS) entry which is preliminary data.</text>
</comment>
<feature type="compositionally biased region" description="Polar residues" evidence="1">
    <location>
        <begin position="65"/>
        <end position="79"/>
    </location>
</feature>
<dbReference type="OrthoDB" id="3640at2759"/>
<proteinExistence type="predicted"/>
<feature type="region of interest" description="Disordered" evidence="1">
    <location>
        <begin position="63"/>
        <end position="101"/>
    </location>
</feature>
<organism evidence="2 3">
    <name type="scientific">Cervus elaphus hippelaphus</name>
    <name type="common">European red deer</name>
    <dbReference type="NCBI Taxonomy" id="46360"/>
    <lineage>
        <taxon>Eukaryota</taxon>
        <taxon>Metazoa</taxon>
        <taxon>Chordata</taxon>
        <taxon>Craniata</taxon>
        <taxon>Vertebrata</taxon>
        <taxon>Euteleostomi</taxon>
        <taxon>Mammalia</taxon>
        <taxon>Eutheria</taxon>
        <taxon>Laurasiatheria</taxon>
        <taxon>Artiodactyla</taxon>
        <taxon>Ruminantia</taxon>
        <taxon>Pecora</taxon>
        <taxon>Cervidae</taxon>
        <taxon>Cervinae</taxon>
        <taxon>Cervus</taxon>
    </lineage>
</organism>
<gene>
    <name evidence="2" type="ORF">Celaphus_00001697</name>
</gene>
<dbReference type="Proteomes" id="UP000242450">
    <property type="component" value="Chromosome 5"/>
</dbReference>
<evidence type="ECO:0000313" key="2">
    <source>
        <dbReference type="EMBL" id="OWK14209.1"/>
    </source>
</evidence>
<sequence>MKTLKGIDVRIQEIVFPREDELKRGLLQKYQMEYQEYLQSKNKDTAEIFTNWKHLRLTEMERKQAAQTHQQELEWQQSLVPPPARSSGAGSQADSWACPVPSSRCQNSSMLNVPADQLGKTDVMSEASLFRPAGPQSSSLSKCRAVFGGWRAVMHSFIRPSWPHPADLISERNGNPWKLPLDELPSSTWLGRSSLGAQTIVTQREWKNYSLFGVNRISHSG</sequence>
<keyword evidence="3" id="KW-1185">Reference proteome</keyword>
<evidence type="ECO:0000313" key="3">
    <source>
        <dbReference type="Proteomes" id="UP000242450"/>
    </source>
</evidence>
<protein>
    <submittedName>
        <fullName evidence="2">Uncharacterized protein</fullName>
    </submittedName>
</protein>
<name>A0A212D7I0_CEREH</name>
<dbReference type="AlphaFoldDB" id="A0A212D7I0"/>
<evidence type="ECO:0000256" key="1">
    <source>
        <dbReference type="SAM" id="MobiDB-lite"/>
    </source>
</evidence>
<dbReference type="EMBL" id="MKHE01000005">
    <property type="protein sequence ID" value="OWK14209.1"/>
    <property type="molecule type" value="Genomic_DNA"/>
</dbReference>